<dbReference type="Gene3D" id="3.30.160.60">
    <property type="entry name" value="Classic Zinc Finger"/>
    <property type="match status" value="2"/>
</dbReference>
<feature type="region of interest" description="Disordered" evidence="6">
    <location>
        <begin position="362"/>
        <end position="400"/>
    </location>
</feature>
<protein>
    <submittedName>
        <fullName evidence="8">Zinc finger and SCAN domain-containing protein 5B</fullName>
    </submittedName>
</protein>
<feature type="domain" description="C2H2-type" evidence="7">
    <location>
        <begin position="432"/>
        <end position="460"/>
    </location>
</feature>
<keyword evidence="1" id="KW-0479">Metal-binding</keyword>
<dbReference type="PROSITE" id="PS00028">
    <property type="entry name" value="ZINC_FINGER_C2H2_1"/>
    <property type="match status" value="2"/>
</dbReference>
<feature type="region of interest" description="Disordered" evidence="6">
    <location>
        <begin position="326"/>
        <end position="345"/>
    </location>
</feature>
<organism evidence="8 9">
    <name type="scientific">Porphyridium purpureum</name>
    <name type="common">Red alga</name>
    <name type="synonym">Porphyridium cruentum</name>
    <dbReference type="NCBI Taxonomy" id="35688"/>
    <lineage>
        <taxon>Eukaryota</taxon>
        <taxon>Rhodophyta</taxon>
        <taxon>Bangiophyceae</taxon>
        <taxon>Porphyridiales</taxon>
        <taxon>Porphyridiaceae</taxon>
        <taxon>Porphyridium</taxon>
    </lineage>
</organism>
<evidence type="ECO:0000256" key="6">
    <source>
        <dbReference type="SAM" id="MobiDB-lite"/>
    </source>
</evidence>
<dbReference type="SMART" id="SM00355">
    <property type="entry name" value="ZnF_C2H2"/>
    <property type="match status" value="3"/>
</dbReference>
<feature type="domain" description="C2H2-type" evidence="7">
    <location>
        <begin position="461"/>
        <end position="489"/>
    </location>
</feature>
<dbReference type="PROSITE" id="PS50157">
    <property type="entry name" value="ZINC_FINGER_C2H2_2"/>
    <property type="match status" value="2"/>
</dbReference>
<feature type="region of interest" description="Disordered" evidence="6">
    <location>
        <begin position="182"/>
        <end position="202"/>
    </location>
</feature>
<dbReference type="InterPro" id="IPR036236">
    <property type="entry name" value="Znf_C2H2_sf"/>
</dbReference>
<evidence type="ECO:0000256" key="4">
    <source>
        <dbReference type="ARBA" id="ARBA00022833"/>
    </source>
</evidence>
<sequence>MQSHAAGECDEDYLKMNSPQILAPLGNSQPAGIDMTKSSMGLDAGNHKDSSAISNRHLTGKGVQGARNPSLPQQYTPQNIDAAVTPLLGMRNAQAALMNSGMQTSAGMSGPEHYAPSSLFSYAGAGAPPHSISLTSGFGTPNLSAWPGGASMGSPLWSFPSPALPGPTPNFYHVQFPHTYQSSGTGMTDQQHQQTRPTKHGGEHFMSPVSHPMLRERVGGFGDVGSPSDAVLGNTSAQFASQRSQQQGASLPQSQPQALLSSQLTMATGILSPSSFDPWTPAFGTSHALDQSTPAFHGTPAGHEALLLQRERKRREFLSLSRECALAPQQPDGPVESQSAEPQAQGLAVNAPIRSGAAPVSWKISSKNDGSSASGLPARRHSDAETGSAGAPDGSGLSAQNSVSCETCLETFRYRSRLLYHMCHQHGDTSLFPCDACESAFRRPSELRKHVACVHAKHRPFRCDECEAGFYFRKDLRKHGLTVHEKSKKRKCGNCGVMYSGREEFRVHSEGLCRDSKRNERPARPVGPS</sequence>
<evidence type="ECO:0000313" key="8">
    <source>
        <dbReference type="EMBL" id="KAA8497897.1"/>
    </source>
</evidence>
<feature type="compositionally biased region" description="Polar residues" evidence="6">
    <location>
        <begin position="182"/>
        <end position="196"/>
    </location>
</feature>
<dbReference type="InterPro" id="IPR013087">
    <property type="entry name" value="Znf_C2H2_type"/>
</dbReference>
<evidence type="ECO:0000256" key="3">
    <source>
        <dbReference type="ARBA" id="ARBA00022771"/>
    </source>
</evidence>
<feature type="compositionally biased region" description="Polar residues" evidence="6">
    <location>
        <begin position="363"/>
        <end position="374"/>
    </location>
</feature>
<keyword evidence="9" id="KW-1185">Reference proteome</keyword>
<evidence type="ECO:0000256" key="1">
    <source>
        <dbReference type="ARBA" id="ARBA00022723"/>
    </source>
</evidence>
<comment type="caution">
    <text evidence="8">The sequence shown here is derived from an EMBL/GenBank/DDBJ whole genome shotgun (WGS) entry which is preliminary data.</text>
</comment>
<evidence type="ECO:0000256" key="2">
    <source>
        <dbReference type="ARBA" id="ARBA00022737"/>
    </source>
</evidence>
<keyword evidence="3 5" id="KW-0863">Zinc-finger</keyword>
<dbReference type="OrthoDB" id="294241at2759"/>
<evidence type="ECO:0000256" key="5">
    <source>
        <dbReference type="PROSITE-ProRule" id="PRU00042"/>
    </source>
</evidence>
<accession>A0A5J4Z5I9</accession>
<keyword evidence="2" id="KW-0677">Repeat</keyword>
<dbReference type="PANTHER" id="PTHR24409">
    <property type="entry name" value="ZINC FINGER PROTEIN 142"/>
    <property type="match status" value="1"/>
</dbReference>
<dbReference type="EMBL" id="VRMN01000001">
    <property type="protein sequence ID" value="KAA8497897.1"/>
    <property type="molecule type" value="Genomic_DNA"/>
</dbReference>
<dbReference type="AlphaFoldDB" id="A0A5J4Z5I9"/>
<dbReference type="Proteomes" id="UP000324585">
    <property type="component" value="Unassembled WGS sequence"/>
</dbReference>
<name>A0A5J4Z5I9_PORPP</name>
<evidence type="ECO:0000313" key="9">
    <source>
        <dbReference type="Proteomes" id="UP000324585"/>
    </source>
</evidence>
<dbReference type="SUPFAM" id="SSF57667">
    <property type="entry name" value="beta-beta-alpha zinc fingers"/>
    <property type="match status" value="2"/>
</dbReference>
<reference evidence="9" key="1">
    <citation type="journal article" date="2019" name="Nat. Commun.">
        <title>Expansion of phycobilisome linker gene families in mesophilic red algae.</title>
        <authorList>
            <person name="Lee J."/>
            <person name="Kim D."/>
            <person name="Bhattacharya D."/>
            <person name="Yoon H.S."/>
        </authorList>
    </citation>
    <scope>NUCLEOTIDE SEQUENCE [LARGE SCALE GENOMIC DNA]</scope>
    <source>
        <strain evidence="9">CCMP 1328</strain>
    </source>
</reference>
<gene>
    <name evidence="8" type="ORF">FVE85_5482</name>
</gene>
<keyword evidence="4" id="KW-0862">Zinc</keyword>
<dbReference type="GO" id="GO:0008270">
    <property type="term" value="F:zinc ion binding"/>
    <property type="evidence" value="ECO:0007669"/>
    <property type="project" value="UniProtKB-KW"/>
</dbReference>
<proteinExistence type="predicted"/>
<evidence type="ECO:0000259" key="7">
    <source>
        <dbReference type="PROSITE" id="PS50157"/>
    </source>
</evidence>